<proteinExistence type="inferred from homology"/>
<dbReference type="AlphaFoldDB" id="A0A7N0RI89"/>
<dbReference type="FunFam" id="3.40.50.2000:FF:000064">
    <property type="entry name" value="Glycosyltransferase"/>
    <property type="match status" value="1"/>
</dbReference>
<comment type="similarity">
    <text evidence="1">Belongs to the UDP-glycosyltransferase family.</text>
</comment>
<evidence type="ECO:0000256" key="2">
    <source>
        <dbReference type="ARBA" id="ARBA00022679"/>
    </source>
</evidence>
<dbReference type="PANTHER" id="PTHR48047">
    <property type="entry name" value="GLYCOSYLTRANSFERASE"/>
    <property type="match status" value="1"/>
</dbReference>
<keyword evidence="4" id="KW-1185">Reference proteome</keyword>
<keyword evidence="2" id="KW-0808">Transferase</keyword>
<dbReference type="Gene3D" id="3.40.50.2000">
    <property type="entry name" value="Glycogen Phosphorylase B"/>
    <property type="match status" value="2"/>
</dbReference>
<dbReference type="EnsemblPlants" id="Kaladp0011s0889.1.v1.1">
    <property type="protein sequence ID" value="Kaladp0011s0889.1.v1.1.CDS.1"/>
    <property type="gene ID" value="Kaladp0011s0889.v1.1"/>
</dbReference>
<dbReference type="Gramene" id="Kaladp0011s0889.1.v1.1">
    <property type="protein sequence ID" value="Kaladp0011s0889.1.v1.1.CDS.1"/>
    <property type="gene ID" value="Kaladp0011s0889.v1.1"/>
</dbReference>
<dbReference type="GO" id="GO:0035251">
    <property type="term" value="F:UDP-glucosyltransferase activity"/>
    <property type="evidence" value="ECO:0007669"/>
    <property type="project" value="TreeGrafter"/>
</dbReference>
<evidence type="ECO:0000313" key="3">
    <source>
        <dbReference type="EnsemblPlants" id="Kaladp0011s0889.1.v1.1.CDS.1"/>
    </source>
</evidence>
<name>A0A7N0RI89_KALFE</name>
<evidence type="ECO:0000256" key="1">
    <source>
        <dbReference type="ARBA" id="ARBA00009995"/>
    </source>
</evidence>
<protein>
    <submittedName>
        <fullName evidence="3">Uncharacterized protein</fullName>
    </submittedName>
</protein>
<dbReference type="Proteomes" id="UP000594263">
    <property type="component" value="Unplaced"/>
</dbReference>
<dbReference type="SUPFAM" id="SSF53756">
    <property type="entry name" value="UDP-Glycosyltransferase/glycogen phosphorylase"/>
    <property type="match status" value="1"/>
</dbReference>
<accession>A0A7N0RI89</accession>
<evidence type="ECO:0000313" key="4">
    <source>
        <dbReference type="Proteomes" id="UP000594263"/>
    </source>
</evidence>
<sequence length="475" mass="52143">MSSRSTTHLLLYPCPAAGHVIPMLDLAKILLRRGLTVTLLVTPPYLSLLHPLLSLFPSSFHSLLLHPPPPNHQLPLTSQLIALRELDPHIRDWFRSHPSPPLAIISDFLIGWTQPLALSLGIKRLAFSPSGAFALSVANSLWRRTPDSGPSVPVDDRTPVTFHDLPGSPVSEWWQLSQLYRDYRPGERNHDWDFFRASWLQSFTSWGTVVNTFDHLESKHIHHLKTADYGQGHPGRVWAVGPLLPDDSQAPGRGGASSLPSDEITRWLDQRADHYVVFVCFGSRSALSKKQVQVLGDALDRSGVCFIFAVRAPGGGHSNSVADEDVGELPEDYEERVAGRGLVIRGWAPQVSILNHRAVGAFLSHCGWNSVLEGLSAGVVMLTWPMGADQFSNAELLVEQVGVGIRVGESTRNIPEVDELATRLTQSVDPTRKERKRAAQVRTEALAAVKGGSSEEDLDDLVAQLSQLGESCVDS</sequence>
<dbReference type="CDD" id="cd03784">
    <property type="entry name" value="GT1_Gtf-like"/>
    <property type="match status" value="1"/>
</dbReference>
<organism evidence="3 4">
    <name type="scientific">Kalanchoe fedtschenkoi</name>
    <name type="common">Lavender scallops</name>
    <name type="synonym">South American air plant</name>
    <dbReference type="NCBI Taxonomy" id="63787"/>
    <lineage>
        <taxon>Eukaryota</taxon>
        <taxon>Viridiplantae</taxon>
        <taxon>Streptophyta</taxon>
        <taxon>Embryophyta</taxon>
        <taxon>Tracheophyta</taxon>
        <taxon>Spermatophyta</taxon>
        <taxon>Magnoliopsida</taxon>
        <taxon>eudicotyledons</taxon>
        <taxon>Gunneridae</taxon>
        <taxon>Pentapetalae</taxon>
        <taxon>Saxifragales</taxon>
        <taxon>Crassulaceae</taxon>
        <taxon>Kalanchoe</taxon>
    </lineage>
</organism>
<dbReference type="Pfam" id="PF00201">
    <property type="entry name" value="UDPGT"/>
    <property type="match status" value="1"/>
</dbReference>
<reference evidence="3" key="1">
    <citation type="submission" date="2021-01" db="UniProtKB">
        <authorList>
            <consortium name="EnsemblPlants"/>
        </authorList>
    </citation>
    <scope>IDENTIFICATION</scope>
</reference>
<dbReference type="PANTHER" id="PTHR48047:SF118">
    <property type="entry name" value="HEXOSYLTRANSFERASE-RELATED"/>
    <property type="match status" value="1"/>
</dbReference>
<dbReference type="OMA" id="IMSHDRV"/>
<dbReference type="InterPro" id="IPR002213">
    <property type="entry name" value="UDP_glucos_trans"/>
</dbReference>